<keyword evidence="3" id="KW-1185">Reference proteome</keyword>
<dbReference type="AlphaFoldDB" id="A0A2R8BHF5"/>
<gene>
    <name evidence="2" type="primary">meh_1</name>
    <name evidence="2" type="ORF">ASD8599_03297</name>
</gene>
<dbReference type="Gene3D" id="3.10.129.10">
    <property type="entry name" value="Hotdog Thioesterase"/>
    <property type="match status" value="2"/>
</dbReference>
<sequence length="282" mass="30788">MDQVNLTAWEGRTDTQRGGVSEQLAAQLHATLGNPRDAAPVQGDVLPALWHWCAFPPATPMSELGADGHPYLGGFLPPVRLDRRMWAGGALQFGAPLRVGERLEKRSSIRSVLEKAGAAGPMVFVTVDHAIYGESGLAISERQDIVYLAIPDSYTPPKKRAMPSSSDVHTTRSTSETLLMRYSAVTFNAHRIHYDLPYTLNVEHYPGLVVHGPLQATLLMQTATAHKGRMPHHFDFRGVHPMFAGETLEIMATQDDPETLSMVTGTGGHQCMQATAIWEGTV</sequence>
<dbReference type="RefSeq" id="WP_108829483.1">
    <property type="nucleotide sequence ID" value="NZ_OMOR01000001.1"/>
</dbReference>
<dbReference type="SUPFAM" id="SSF54637">
    <property type="entry name" value="Thioesterase/thiol ester dehydrase-isomerase"/>
    <property type="match status" value="1"/>
</dbReference>
<feature type="domain" description="FAS1-like dehydratase" evidence="1">
    <location>
        <begin position="50"/>
        <end position="140"/>
    </location>
</feature>
<evidence type="ECO:0000313" key="3">
    <source>
        <dbReference type="Proteomes" id="UP000244880"/>
    </source>
</evidence>
<organism evidence="2 3">
    <name type="scientific">Ascidiaceihabitans donghaensis</name>
    <dbReference type="NCBI Taxonomy" id="1510460"/>
    <lineage>
        <taxon>Bacteria</taxon>
        <taxon>Pseudomonadati</taxon>
        <taxon>Pseudomonadota</taxon>
        <taxon>Alphaproteobacteria</taxon>
        <taxon>Rhodobacterales</taxon>
        <taxon>Paracoccaceae</taxon>
        <taxon>Ascidiaceihabitans</taxon>
    </lineage>
</organism>
<dbReference type="GO" id="GO:0019171">
    <property type="term" value="F:(3R)-hydroxyacyl-[acyl-carrier-protein] dehydratase activity"/>
    <property type="evidence" value="ECO:0007669"/>
    <property type="project" value="TreeGrafter"/>
</dbReference>
<keyword evidence="2" id="KW-0456">Lyase</keyword>
<dbReference type="EC" id="4.2.1.153" evidence="2"/>
<dbReference type="OrthoDB" id="7183822at2"/>
<dbReference type="InterPro" id="IPR029069">
    <property type="entry name" value="HotDog_dom_sf"/>
</dbReference>
<protein>
    <submittedName>
        <fullName evidence="2">Mesaconyl-C(4)-CoA hydratase</fullName>
        <ecNumber evidence="2">4.2.1.153</ecNumber>
    </submittedName>
</protein>
<evidence type="ECO:0000259" key="1">
    <source>
        <dbReference type="Pfam" id="PF13452"/>
    </source>
</evidence>
<dbReference type="EMBL" id="OMOR01000001">
    <property type="protein sequence ID" value="SPH22554.1"/>
    <property type="molecule type" value="Genomic_DNA"/>
</dbReference>
<dbReference type="Pfam" id="PF13452">
    <property type="entry name" value="FAS1_DH_region"/>
    <property type="match status" value="1"/>
</dbReference>
<proteinExistence type="predicted"/>
<name>A0A2R8BHF5_9RHOB</name>
<evidence type="ECO:0000313" key="2">
    <source>
        <dbReference type="EMBL" id="SPH22554.1"/>
    </source>
</evidence>
<dbReference type="PANTHER" id="PTHR28152">
    <property type="entry name" value="HYDROXYACYL-THIOESTER DEHYDRATASE TYPE 2, MITOCHONDRIAL"/>
    <property type="match status" value="1"/>
</dbReference>
<dbReference type="Proteomes" id="UP000244880">
    <property type="component" value="Unassembled WGS sequence"/>
</dbReference>
<dbReference type="InterPro" id="IPR052741">
    <property type="entry name" value="Mitochondrial_HTD2"/>
</dbReference>
<reference evidence="2 3" key="1">
    <citation type="submission" date="2018-03" db="EMBL/GenBank/DDBJ databases">
        <authorList>
            <person name="Keele B.F."/>
        </authorList>
    </citation>
    <scope>NUCLEOTIDE SEQUENCE [LARGE SCALE GENOMIC DNA]</scope>
    <source>
        <strain evidence="2 3">CECT 8599</strain>
    </source>
</reference>
<accession>A0A2R8BHF5</accession>
<dbReference type="InterPro" id="IPR039569">
    <property type="entry name" value="FAS1-like_DH_region"/>
</dbReference>
<dbReference type="PANTHER" id="PTHR28152:SF1">
    <property type="entry name" value="HYDROXYACYL-THIOESTER DEHYDRATASE TYPE 2, MITOCHONDRIAL"/>
    <property type="match status" value="1"/>
</dbReference>